<dbReference type="InterPro" id="IPR023772">
    <property type="entry name" value="DNA-bd_HTH_TetR-type_CS"/>
</dbReference>
<evidence type="ECO:0000259" key="4">
    <source>
        <dbReference type="PROSITE" id="PS50977"/>
    </source>
</evidence>
<organism evidence="5 6">
    <name type="scientific">Sutcliffiella horikoshii</name>
    <dbReference type="NCBI Taxonomy" id="79883"/>
    <lineage>
        <taxon>Bacteria</taxon>
        <taxon>Bacillati</taxon>
        <taxon>Bacillota</taxon>
        <taxon>Bacilli</taxon>
        <taxon>Bacillales</taxon>
        <taxon>Bacillaceae</taxon>
        <taxon>Sutcliffiella</taxon>
    </lineage>
</organism>
<gene>
    <name evidence="5" type="ORF">FZC76_19450</name>
</gene>
<dbReference type="InterPro" id="IPR001647">
    <property type="entry name" value="HTH_TetR"/>
</dbReference>
<reference evidence="5 6" key="1">
    <citation type="submission" date="2019-08" db="EMBL/GenBank/DDBJ databases">
        <title>Bacillus genomes from the desert of Cuatro Cienegas, Coahuila.</title>
        <authorList>
            <person name="Olmedo-Alvarez G."/>
        </authorList>
    </citation>
    <scope>NUCLEOTIDE SEQUENCE [LARGE SCALE GENOMIC DNA]</scope>
    <source>
        <strain evidence="5 6">CH28_1T</strain>
    </source>
</reference>
<evidence type="ECO:0000313" key="6">
    <source>
        <dbReference type="Proteomes" id="UP000322524"/>
    </source>
</evidence>
<dbReference type="GO" id="GO:0003677">
    <property type="term" value="F:DNA binding"/>
    <property type="evidence" value="ECO:0007669"/>
    <property type="project" value="UniProtKB-UniRule"/>
</dbReference>
<dbReference type="PANTHER" id="PTHR43479:SF11">
    <property type="entry name" value="ACREF_ENVCD OPERON REPRESSOR-RELATED"/>
    <property type="match status" value="1"/>
</dbReference>
<dbReference type="EMBL" id="VTEV01000009">
    <property type="protein sequence ID" value="TYS63664.1"/>
    <property type="molecule type" value="Genomic_DNA"/>
</dbReference>
<dbReference type="Gene3D" id="1.10.10.60">
    <property type="entry name" value="Homeodomain-like"/>
    <property type="match status" value="1"/>
</dbReference>
<sequence length="211" mass="24731">MYPNFEKLSKEKKQSILSICIEEFGKTGFEKTSTDTITTRAGISKGILFHYFKNKKNLFLYVIDYCRQLIGNTLMEELEKLETDDFFERIKEVVLTKLRVQLKYSQETNLVANVLLNPPVGLKEEVQELLQKNVENYSDQYLGKLLDPQLLKNHASPEKVVNLTMLALEQITQKYIALYQNKRIEFEKLSEQMIPEIDEYIELIKYGCIEK</sequence>
<dbReference type="InterPro" id="IPR009057">
    <property type="entry name" value="Homeodomain-like_sf"/>
</dbReference>
<name>A0A5D4SMX4_9BACI</name>
<dbReference type="SUPFAM" id="SSF48498">
    <property type="entry name" value="Tetracyclin repressor-like, C-terminal domain"/>
    <property type="match status" value="1"/>
</dbReference>
<keyword evidence="2 3" id="KW-0238">DNA-binding</keyword>
<feature type="DNA-binding region" description="H-T-H motif" evidence="3">
    <location>
        <begin position="33"/>
        <end position="52"/>
    </location>
</feature>
<dbReference type="Gene3D" id="1.10.357.10">
    <property type="entry name" value="Tetracycline Repressor, domain 2"/>
    <property type="match status" value="1"/>
</dbReference>
<proteinExistence type="predicted"/>
<dbReference type="Proteomes" id="UP000322524">
    <property type="component" value="Unassembled WGS sequence"/>
</dbReference>
<dbReference type="PANTHER" id="PTHR43479">
    <property type="entry name" value="ACREF/ENVCD OPERON REPRESSOR-RELATED"/>
    <property type="match status" value="1"/>
</dbReference>
<dbReference type="InterPro" id="IPR036271">
    <property type="entry name" value="Tet_transcr_reg_TetR-rel_C_sf"/>
</dbReference>
<evidence type="ECO:0000256" key="2">
    <source>
        <dbReference type="ARBA" id="ARBA00023125"/>
    </source>
</evidence>
<dbReference type="PROSITE" id="PS01081">
    <property type="entry name" value="HTH_TETR_1"/>
    <property type="match status" value="1"/>
</dbReference>
<dbReference type="PROSITE" id="PS50977">
    <property type="entry name" value="HTH_TETR_2"/>
    <property type="match status" value="1"/>
</dbReference>
<dbReference type="SUPFAM" id="SSF46689">
    <property type="entry name" value="Homeodomain-like"/>
    <property type="match status" value="1"/>
</dbReference>
<feature type="domain" description="HTH tetR-type" evidence="4">
    <location>
        <begin position="10"/>
        <end position="70"/>
    </location>
</feature>
<dbReference type="AlphaFoldDB" id="A0A5D4SMX4"/>
<dbReference type="InterPro" id="IPR050624">
    <property type="entry name" value="HTH-type_Tx_Regulator"/>
</dbReference>
<evidence type="ECO:0000256" key="3">
    <source>
        <dbReference type="PROSITE-ProRule" id="PRU00335"/>
    </source>
</evidence>
<accession>A0A5D4SMX4</accession>
<comment type="caution">
    <text evidence="5">The sequence shown here is derived from an EMBL/GenBank/DDBJ whole genome shotgun (WGS) entry which is preliminary data.</text>
</comment>
<protein>
    <submittedName>
        <fullName evidence="5">TetR/AcrR family transcriptional regulator</fullName>
    </submittedName>
</protein>
<dbReference type="RefSeq" id="WP_148989834.1">
    <property type="nucleotide sequence ID" value="NZ_VTEV01000009.1"/>
</dbReference>
<evidence type="ECO:0000256" key="1">
    <source>
        <dbReference type="ARBA" id="ARBA00022491"/>
    </source>
</evidence>
<dbReference type="PRINTS" id="PR00455">
    <property type="entry name" value="HTHTETR"/>
</dbReference>
<dbReference type="Pfam" id="PF00440">
    <property type="entry name" value="TetR_N"/>
    <property type="match status" value="1"/>
</dbReference>
<dbReference type="OrthoDB" id="9780939at2"/>
<evidence type="ECO:0000313" key="5">
    <source>
        <dbReference type="EMBL" id="TYS63664.1"/>
    </source>
</evidence>
<keyword evidence="1" id="KW-0678">Repressor</keyword>